<accession>A0ABN7XFZ8</accession>
<feature type="non-terminal residue" evidence="1">
    <location>
        <position position="1"/>
    </location>
</feature>
<keyword evidence="2" id="KW-1185">Reference proteome</keyword>
<evidence type="ECO:0000313" key="1">
    <source>
        <dbReference type="EMBL" id="CAG8853318.1"/>
    </source>
</evidence>
<organism evidence="1 2">
    <name type="scientific">Gigaspora margarita</name>
    <dbReference type="NCBI Taxonomy" id="4874"/>
    <lineage>
        <taxon>Eukaryota</taxon>
        <taxon>Fungi</taxon>
        <taxon>Fungi incertae sedis</taxon>
        <taxon>Mucoromycota</taxon>
        <taxon>Glomeromycotina</taxon>
        <taxon>Glomeromycetes</taxon>
        <taxon>Diversisporales</taxon>
        <taxon>Gigasporaceae</taxon>
        <taxon>Gigaspora</taxon>
    </lineage>
</organism>
<dbReference type="Proteomes" id="UP000789901">
    <property type="component" value="Unassembled WGS sequence"/>
</dbReference>
<evidence type="ECO:0000313" key="2">
    <source>
        <dbReference type="Proteomes" id="UP000789901"/>
    </source>
</evidence>
<reference evidence="1 2" key="1">
    <citation type="submission" date="2021-06" db="EMBL/GenBank/DDBJ databases">
        <authorList>
            <person name="Kallberg Y."/>
            <person name="Tangrot J."/>
            <person name="Rosling A."/>
        </authorList>
    </citation>
    <scope>NUCLEOTIDE SEQUENCE [LARGE SCALE GENOMIC DNA]</scope>
    <source>
        <strain evidence="1 2">120-4 pot B 10/14</strain>
    </source>
</reference>
<dbReference type="EMBL" id="CAJVQB010122576">
    <property type="protein sequence ID" value="CAG8853318.1"/>
    <property type="molecule type" value="Genomic_DNA"/>
</dbReference>
<name>A0ABN7XFZ8_GIGMA</name>
<protein>
    <submittedName>
        <fullName evidence="1">8766_t:CDS:1</fullName>
    </submittedName>
</protein>
<comment type="caution">
    <text evidence="1">The sequence shown here is derived from an EMBL/GenBank/DDBJ whole genome shotgun (WGS) entry which is preliminary data.</text>
</comment>
<sequence length="57" mass="6704">DISIVHAEEIRIYISRPTSYIILVCKEVHSYPPPLPQEVPLEILNKLKTLIESYFFF</sequence>
<gene>
    <name evidence="1" type="ORF">GMARGA_LOCUS42139</name>
</gene>
<proteinExistence type="predicted"/>